<protein>
    <submittedName>
        <fullName evidence="3">Uncharacterized protein</fullName>
    </submittedName>
</protein>
<sequence length="111" mass="12279">MTKLIKSAKKEKDRRVLARRPGAAGGPGFRSAGTQLGRFRQRAKRKRGGALRLAGCTIGGGSGCVGAGGVREKMYLKNRWRRAVEQHPLRWSRQVAERQPLCCTTWESSTL</sequence>
<evidence type="ECO:0000256" key="2">
    <source>
        <dbReference type="SAM" id="Phobius"/>
    </source>
</evidence>
<keyword evidence="2" id="KW-0472">Membrane</keyword>
<proteinExistence type="predicted"/>
<dbReference type="EMBL" id="PFBJ01000019">
    <property type="protein sequence ID" value="PIT90877.1"/>
    <property type="molecule type" value="Genomic_DNA"/>
</dbReference>
<keyword evidence="2" id="KW-1133">Transmembrane helix</keyword>
<accession>A0A2M6WDK1</accession>
<reference evidence="4" key="1">
    <citation type="submission" date="2017-09" db="EMBL/GenBank/DDBJ databases">
        <title>Depth-based differentiation of microbial function through sediment-hosted aquifers and enrichment of novel symbionts in the deep terrestrial subsurface.</title>
        <authorList>
            <person name="Probst A.J."/>
            <person name="Ladd B."/>
            <person name="Jarett J.K."/>
            <person name="Geller-Mcgrath D.E."/>
            <person name="Sieber C.M.K."/>
            <person name="Emerson J.B."/>
            <person name="Anantharaman K."/>
            <person name="Thomas B.C."/>
            <person name="Malmstrom R."/>
            <person name="Stieglmeier M."/>
            <person name="Klingl A."/>
            <person name="Woyke T."/>
            <person name="Ryan C.M."/>
            <person name="Banfield J.F."/>
        </authorList>
    </citation>
    <scope>NUCLEOTIDE SEQUENCE [LARGE SCALE GENOMIC DNA]</scope>
</reference>
<feature type="transmembrane region" description="Helical" evidence="2">
    <location>
        <begin position="50"/>
        <end position="70"/>
    </location>
</feature>
<evidence type="ECO:0000313" key="3">
    <source>
        <dbReference type="EMBL" id="PIT90877.1"/>
    </source>
</evidence>
<gene>
    <name evidence="3" type="ORF">COU17_03455</name>
</gene>
<dbReference type="Proteomes" id="UP000228809">
    <property type="component" value="Unassembled WGS sequence"/>
</dbReference>
<dbReference type="AlphaFoldDB" id="A0A2M6WDK1"/>
<feature type="region of interest" description="Disordered" evidence="1">
    <location>
        <begin position="1"/>
        <end position="44"/>
    </location>
</feature>
<evidence type="ECO:0000313" key="4">
    <source>
        <dbReference type="Proteomes" id="UP000228809"/>
    </source>
</evidence>
<keyword evidence="2" id="KW-0812">Transmembrane</keyword>
<comment type="caution">
    <text evidence="3">The sequence shown here is derived from an EMBL/GenBank/DDBJ whole genome shotgun (WGS) entry which is preliminary data.</text>
</comment>
<organism evidence="3 4">
    <name type="scientific">Candidatus Kaiserbacteria bacterium CG10_big_fil_rev_8_21_14_0_10_49_17</name>
    <dbReference type="NCBI Taxonomy" id="1974609"/>
    <lineage>
        <taxon>Bacteria</taxon>
        <taxon>Candidatus Kaiseribacteriota</taxon>
    </lineage>
</organism>
<evidence type="ECO:0000256" key="1">
    <source>
        <dbReference type="SAM" id="MobiDB-lite"/>
    </source>
</evidence>
<name>A0A2M6WDK1_9BACT</name>